<accession>A0ABX6P7N1</accession>
<reference evidence="1 2" key="1">
    <citation type="submission" date="2020-05" db="EMBL/GenBank/DDBJ databases">
        <title>Ramlibacter rhizophilus sp. nov., isolated from rhizosphere soil of national flower Mugunghwa from South Korea.</title>
        <authorList>
            <person name="Zheng-Fei Y."/>
            <person name="Huan T."/>
        </authorList>
    </citation>
    <scope>NUCLEOTIDE SEQUENCE [LARGE SCALE GENOMIC DNA]</scope>
    <source>
        <strain evidence="1 2">H242</strain>
    </source>
</reference>
<evidence type="ECO:0000313" key="2">
    <source>
        <dbReference type="Proteomes" id="UP000500826"/>
    </source>
</evidence>
<reference evidence="1 2" key="2">
    <citation type="submission" date="2020-05" db="EMBL/GenBank/DDBJ databases">
        <authorList>
            <person name="Khan S.A."/>
            <person name="Jeon C.O."/>
            <person name="Chun B.H."/>
        </authorList>
    </citation>
    <scope>NUCLEOTIDE SEQUENCE [LARGE SCALE GENOMIC DNA]</scope>
    <source>
        <strain evidence="1 2">H242</strain>
    </source>
</reference>
<dbReference type="EMBL" id="CP053418">
    <property type="protein sequence ID" value="QJW85532.1"/>
    <property type="molecule type" value="Genomic_DNA"/>
</dbReference>
<evidence type="ECO:0000313" key="1">
    <source>
        <dbReference type="EMBL" id="QJW85532.1"/>
    </source>
</evidence>
<organism evidence="1 2">
    <name type="scientific">Ramlibacter terrae</name>
    <dbReference type="NCBI Taxonomy" id="2732511"/>
    <lineage>
        <taxon>Bacteria</taxon>
        <taxon>Pseudomonadati</taxon>
        <taxon>Pseudomonadota</taxon>
        <taxon>Betaproteobacteria</taxon>
        <taxon>Burkholderiales</taxon>
        <taxon>Comamonadaceae</taxon>
        <taxon>Ramlibacter</taxon>
    </lineage>
</organism>
<name>A0ABX6P7N1_9BURK</name>
<keyword evidence="2" id="KW-1185">Reference proteome</keyword>
<protein>
    <recommendedName>
        <fullName evidence="3">DUF1311 domain-containing protein</fullName>
    </recommendedName>
</protein>
<dbReference type="Proteomes" id="UP000500826">
    <property type="component" value="Chromosome"/>
</dbReference>
<evidence type="ECO:0008006" key="3">
    <source>
        <dbReference type="Google" id="ProtNLM"/>
    </source>
</evidence>
<gene>
    <name evidence="1" type="ORF">HK414_26270</name>
</gene>
<proteinExistence type="predicted"/>
<sequence length="78" mass="8553">MARGVQRALLLVRSGESAPARARSDFAACQRRTDTLLAAREHALGAYVRAGTLRGDREADAAWLSHDQHVRADREISP</sequence>